<keyword evidence="1" id="KW-0472">Membrane</keyword>
<feature type="domain" description="Protein FecR C-terminal" evidence="3">
    <location>
        <begin position="231"/>
        <end position="295"/>
    </location>
</feature>
<dbReference type="OrthoDB" id="645173at2"/>
<gene>
    <name evidence="4" type="ORF">FHW36_103106</name>
</gene>
<dbReference type="PANTHER" id="PTHR30273:SF2">
    <property type="entry name" value="PROTEIN FECR"/>
    <property type="match status" value="1"/>
</dbReference>
<evidence type="ECO:0000313" key="5">
    <source>
        <dbReference type="Proteomes" id="UP000320811"/>
    </source>
</evidence>
<keyword evidence="5" id="KW-1185">Reference proteome</keyword>
<dbReference type="PANTHER" id="PTHR30273">
    <property type="entry name" value="PERIPLASMIC SIGNAL SENSOR AND SIGMA FACTOR ACTIVATOR FECR-RELATED"/>
    <property type="match status" value="1"/>
</dbReference>
<dbReference type="Pfam" id="PF16344">
    <property type="entry name" value="FecR_C"/>
    <property type="match status" value="1"/>
</dbReference>
<accession>A0A561PT57</accession>
<evidence type="ECO:0000256" key="1">
    <source>
        <dbReference type="SAM" id="Phobius"/>
    </source>
</evidence>
<keyword evidence="1" id="KW-0812">Transmembrane</keyword>
<sequence length="303" mass="33818">MRRRDKKIADFLDRLSQENKATPFASEEERQQAQQRLLSGIMARVEAPAPPTGRIISMARIAVAAATLLLLGGITWLWQQRSVNTPVALTWISTGVREQKRVMLPDSSIIILNAGTRLSYSTAFNKKDRVVTLHQGEAFFDVHTNATIPFRVLTDSISTTVLGTSFNVMKYARAHTVKITVKTGKVQIGTTSKVLGNLLPADMMLVNAQTGHFTSSHDDGLQGDEWTSGRIIMREEPLSAILERLEMIYGVTFDRHSLPDDSLRTITFNASTPLPQVLTIVETISNVRFDKKDDQNKIHVYVK</sequence>
<dbReference type="InterPro" id="IPR012373">
    <property type="entry name" value="Ferrdict_sens_TM"/>
</dbReference>
<feature type="domain" description="FecR protein" evidence="2">
    <location>
        <begin position="92"/>
        <end position="187"/>
    </location>
</feature>
<dbReference type="InterPro" id="IPR006860">
    <property type="entry name" value="FecR"/>
</dbReference>
<dbReference type="GO" id="GO:0016989">
    <property type="term" value="F:sigma factor antagonist activity"/>
    <property type="evidence" value="ECO:0007669"/>
    <property type="project" value="TreeGrafter"/>
</dbReference>
<dbReference type="AlphaFoldDB" id="A0A561PT57"/>
<dbReference type="Gene3D" id="2.60.120.1440">
    <property type="match status" value="1"/>
</dbReference>
<feature type="transmembrane region" description="Helical" evidence="1">
    <location>
        <begin position="61"/>
        <end position="78"/>
    </location>
</feature>
<reference evidence="4 5" key="1">
    <citation type="submission" date="2019-06" db="EMBL/GenBank/DDBJ databases">
        <title>Sorghum-associated microbial communities from plants grown in Nebraska, USA.</title>
        <authorList>
            <person name="Schachtman D."/>
        </authorList>
    </citation>
    <scope>NUCLEOTIDE SEQUENCE [LARGE SCALE GENOMIC DNA]</scope>
    <source>
        <strain evidence="4 5">1209</strain>
    </source>
</reference>
<dbReference type="EMBL" id="VIWO01000003">
    <property type="protein sequence ID" value="TWF41302.1"/>
    <property type="molecule type" value="Genomic_DNA"/>
</dbReference>
<evidence type="ECO:0000259" key="2">
    <source>
        <dbReference type="Pfam" id="PF04773"/>
    </source>
</evidence>
<dbReference type="InterPro" id="IPR032508">
    <property type="entry name" value="FecR_C"/>
</dbReference>
<dbReference type="Proteomes" id="UP000320811">
    <property type="component" value="Unassembled WGS sequence"/>
</dbReference>
<organism evidence="4 5">
    <name type="scientific">Chitinophaga polysaccharea</name>
    <dbReference type="NCBI Taxonomy" id="1293035"/>
    <lineage>
        <taxon>Bacteria</taxon>
        <taxon>Pseudomonadati</taxon>
        <taxon>Bacteroidota</taxon>
        <taxon>Chitinophagia</taxon>
        <taxon>Chitinophagales</taxon>
        <taxon>Chitinophagaceae</taxon>
        <taxon>Chitinophaga</taxon>
    </lineage>
</organism>
<keyword evidence="1" id="KW-1133">Transmembrane helix</keyword>
<dbReference type="Gene3D" id="3.55.50.30">
    <property type="match status" value="1"/>
</dbReference>
<evidence type="ECO:0000259" key="3">
    <source>
        <dbReference type="Pfam" id="PF16344"/>
    </source>
</evidence>
<dbReference type="Pfam" id="PF04773">
    <property type="entry name" value="FecR"/>
    <property type="match status" value="1"/>
</dbReference>
<evidence type="ECO:0000313" key="4">
    <source>
        <dbReference type="EMBL" id="TWF41302.1"/>
    </source>
</evidence>
<proteinExistence type="predicted"/>
<protein>
    <submittedName>
        <fullName evidence="4">FecR family protein</fullName>
    </submittedName>
</protein>
<comment type="caution">
    <text evidence="4">The sequence shown here is derived from an EMBL/GenBank/DDBJ whole genome shotgun (WGS) entry which is preliminary data.</text>
</comment>
<name>A0A561PT57_9BACT</name>
<dbReference type="PIRSF" id="PIRSF018266">
    <property type="entry name" value="FecR"/>
    <property type="match status" value="1"/>
</dbReference>
<dbReference type="RefSeq" id="WP_145668322.1">
    <property type="nucleotide sequence ID" value="NZ_VIWO01000003.1"/>
</dbReference>